<dbReference type="Pfam" id="PF18906">
    <property type="entry name" value="Phage_tube_2"/>
    <property type="match status" value="1"/>
</dbReference>
<evidence type="ECO:0000313" key="1">
    <source>
        <dbReference type="EMBL" id="KIL98278.1"/>
    </source>
</evidence>
<gene>
    <name evidence="1" type="ORF">CCC_01339</name>
</gene>
<comment type="caution">
    <text evidence="1">The sequence shown here is derived from an EMBL/GenBank/DDBJ whole genome shotgun (WGS) entry which is preliminary data.</text>
</comment>
<dbReference type="AlphaFoldDB" id="A0A0C2YT03"/>
<sequence length="319" mass="33405">MGKTRAYGADCALLAAFEASYGVLPADGYGRLSFKESSLGAERPLGYDPLLGQGRDAQDPFYEAIKDEGDIGVPLDVRALGFWLKGLFGTPATTDNGDGTFDHVFTSGGTLPSLAIEIGHAQLAAPKFFRHGGAKLDKLSFDMARSGAANASIGVIAQGETEAAATIDANPTSFALKRFSQGSGTIRVGGGQLANVVGGKLSFSNNLERVETIRADGLIDGVDETEATAEGSVDIRFGTDTTLTAAIAAESPVAMEYGFTIPGSAFALTFHLPRVFLPKKKQEIKGPGGIQASYDWRAARDPVAGYLLRVTLVNDVAGY</sequence>
<dbReference type="RefSeq" id="WP_009870797.1">
    <property type="nucleotide sequence ID" value="NZ_JXSL01000030.1"/>
</dbReference>
<dbReference type="Proteomes" id="UP000031971">
    <property type="component" value="Unassembled WGS sequence"/>
</dbReference>
<proteinExistence type="predicted"/>
<keyword evidence="2" id="KW-1185">Reference proteome</keyword>
<evidence type="ECO:0000313" key="2">
    <source>
        <dbReference type="Proteomes" id="UP000031971"/>
    </source>
</evidence>
<accession>A0A0C2YT03</accession>
<dbReference type="InterPro" id="IPR044000">
    <property type="entry name" value="Phage_tube_2"/>
</dbReference>
<dbReference type="STRING" id="272627.CCC_01339"/>
<protein>
    <submittedName>
        <fullName evidence="1">Site-specific recombinase XerD</fullName>
    </submittedName>
</protein>
<dbReference type="OrthoDB" id="1680496at2"/>
<name>A0A0C2YT03_PARME</name>
<reference evidence="1 2" key="1">
    <citation type="submission" date="2015-01" db="EMBL/GenBank/DDBJ databases">
        <title>Genome Sequence of Magnetospirillum magnetotacticum Strain MS-1.</title>
        <authorList>
            <person name="Marinov G.K."/>
            <person name="Smalley M.D."/>
            <person name="DeSalvo G."/>
        </authorList>
    </citation>
    <scope>NUCLEOTIDE SEQUENCE [LARGE SCALE GENOMIC DNA]</scope>
    <source>
        <strain evidence="1 2">MS-1</strain>
    </source>
</reference>
<dbReference type="EMBL" id="JXSL01000030">
    <property type="protein sequence ID" value="KIL98278.1"/>
    <property type="molecule type" value="Genomic_DNA"/>
</dbReference>
<organism evidence="1 2">
    <name type="scientific">Paramagnetospirillum magnetotacticum MS-1</name>
    <dbReference type="NCBI Taxonomy" id="272627"/>
    <lineage>
        <taxon>Bacteria</taxon>
        <taxon>Pseudomonadati</taxon>
        <taxon>Pseudomonadota</taxon>
        <taxon>Alphaproteobacteria</taxon>
        <taxon>Rhodospirillales</taxon>
        <taxon>Magnetospirillaceae</taxon>
        <taxon>Paramagnetospirillum</taxon>
    </lineage>
</organism>